<dbReference type="Proteomes" id="UP001412067">
    <property type="component" value="Unassembled WGS sequence"/>
</dbReference>
<evidence type="ECO:0000313" key="1">
    <source>
        <dbReference type="EMBL" id="KAK8965523.1"/>
    </source>
</evidence>
<organism evidence="1 2">
    <name type="scientific">Platanthera guangdongensis</name>
    <dbReference type="NCBI Taxonomy" id="2320717"/>
    <lineage>
        <taxon>Eukaryota</taxon>
        <taxon>Viridiplantae</taxon>
        <taxon>Streptophyta</taxon>
        <taxon>Embryophyta</taxon>
        <taxon>Tracheophyta</taxon>
        <taxon>Spermatophyta</taxon>
        <taxon>Magnoliopsida</taxon>
        <taxon>Liliopsida</taxon>
        <taxon>Asparagales</taxon>
        <taxon>Orchidaceae</taxon>
        <taxon>Orchidoideae</taxon>
        <taxon>Orchideae</taxon>
        <taxon>Orchidinae</taxon>
        <taxon>Platanthera</taxon>
    </lineage>
</organism>
<sequence length="84" mass="9852">MIVPFTYYLHRERIEFNLTVFRKLFIYRATNGWVAFLAGSQLKVRETANKNHNWFSKFVFIKGISATSPSRLSNAARRFIGRPP</sequence>
<proteinExistence type="predicted"/>
<name>A0ABR2MNH9_9ASPA</name>
<protein>
    <submittedName>
        <fullName evidence="1">Uncharacterized protein</fullName>
    </submittedName>
</protein>
<accession>A0ABR2MNH9</accession>
<evidence type="ECO:0000313" key="2">
    <source>
        <dbReference type="Proteomes" id="UP001412067"/>
    </source>
</evidence>
<reference evidence="1 2" key="1">
    <citation type="journal article" date="2022" name="Nat. Plants">
        <title>Genomes of leafy and leafless Platanthera orchids illuminate the evolution of mycoheterotrophy.</title>
        <authorList>
            <person name="Li M.H."/>
            <person name="Liu K.W."/>
            <person name="Li Z."/>
            <person name="Lu H.C."/>
            <person name="Ye Q.L."/>
            <person name="Zhang D."/>
            <person name="Wang J.Y."/>
            <person name="Li Y.F."/>
            <person name="Zhong Z.M."/>
            <person name="Liu X."/>
            <person name="Yu X."/>
            <person name="Liu D.K."/>
            <person name="Tu X.D."/>
            <person name="Liu B."/>
            <person name="Hao Y."/>
            <person name="Liao X.Y."/>
            <person name="Jiang Y.T."/>
            <person name="Sun W.H."/>
            <person name="Chen J."/>
            <person name="Chen Y.Q."/>
            <person name="Ai Y."/>
            <person name="Zhai J.W."/>
            <person name="Wu S.S."/>
            <person name="Zhou Z."/>
            <person name="Hsiao Y.Y."/>
            <person name="Wu W.L."/>
            <person name="Chen Y.Y."/>
            <person name="Lin Y.F."/>
            <person name="Hsu J.L."/>
            <person name="Li C.Y."/>
            <person name="Wang Z.W."/>
            <person name="Zhao X."/>
            <person name="Zhong W.Y."/>
            <person name="Ma X.K."/>
            <person name="Ma L."/>
            <person name="Huang J."/>
            <person name="Chen G.Z."/>
            <person name="Huang M.Z."/>
            <person name="Huang L."/>
            <person name="Peng D.H."/>
            <person name="Luo Y.B."/>
            <person name="Zou S.Q."/>
            <person name="Chen S.P."/>
            <person name="Lan S."/>
            <person name="Tsai W.C."/>
            <person name="Van de Peer Y."/>
            <person name="Liu Z.J."/>
        </authorList>
    </citation>
    <scope>NUCLEOTIDE SEQUENCE [LARGE SCALE GENOMIC DNA]</scope>
    <source>
        <strain evidence="1">Lor288</strain>
    </source>
</reference>
<dbReference type="EMBL" id="JBBWWR010000006">
    <property type="protein sequence ID" value="KAK8965523.1"/>
    <property type="molecule type" value="Genomic_DNA"/>
</dbReference>
<gene>
    <name evidence="1" type="ORF">KSP40_PGU015496</name>
</gene>
<comment type="caution">
    <text evidence="1">The sequence shown here is derived from an EMBL/GenBank/DDBJ whole genome shotgun (WGS) entry which is preliminary data.</text>
</comment>
<keyword evidence="2" id="KW-1185">Reference proteome</keyword>